<dbReference type="Pfam" id="PF01749">
    <property type="entry name" value="IBB"/>
    <property type="match status" value="1"/>
</dbReference>
<dbReference type="InterPro" id="IPR016024">
    <property type="entry name" value="ARM-type_fold"/>
</dbReference>
<proteinExistence type="inferred from homology"/>
<dbReference type="Proteomes" id="UP001175271">
    <property type="component" value="Unassembled WGS sequence"/>
</dbReference>
<dbReference type="Gene3D" id="1.20.5.690">
    <property type="entry name" value="Importin-alpha, importin-beta-binding domain"/>
    <property type="match status" value="1"/>
</dbReference>
<reference evidence="6" key="1">
    <citation type="submission" date="2023-06" db="EMBL/GenBank/DDBJ databases">
        <title>Genomic analysis of the entomopathogenic nematode Steinernema hermaphroditum.</title>
        <authorList>
            <person name="Schwarz E.M."/>
            <person name="Heppert J.K."/>
            <person name="Baniya A."/>
            <person name="Schwartz H.T."/>
            <person name="Tan C.-H."/>
            <person name="Antoshechkin I."/>
            <person name="Sternberg P.W."/>
            <person name="Goodrich-Blair H."/>
            <person name="Dillman A.R."/>
        </authorList>
    </citation>
    <scope>NUCLEOTIDE SEQUENCE</scope>
    <source>
        <strain evidence="6">PS9179</strain>
        <tissue evidence="6">Whole animal</tissue>
    </source>
</reference>
<dbReference type="InterPro" id="IPR032413">
    <property type="entry name" value="Arm_3"/>
</dbReference>
<evidence type="ECO:0000256" key="1">
    <source>
        <dbReference type="ARBA" id="ARBA00010394"/>
    </source>
</evidence>
<dbReference type="SUPFAM" id="SSF48371">
    <property type="entry name" value="ARM repeat"/>
    <property type="match status" value="1"/>
</dbReference>
<keyword evidence="2 4" id="KW-0813">Transport</keyword>
<evidence type="ECO:0000313" key="6">
    <source>
        <dbReference type="EMBL" id="KAK0404011.1"/>
    </source>
</evidence>
<dbReference type="GO" id="GO:0061608">
    <property type="term" value="F:nuclear import signal receptor activity"/>
    <property type="evidence" value="ECO:0007669"/>
    <property type="project" value="InterPro"/>
</dbReference>
<keyword evidence="7" id="KW-1185">Reference proteome</keyword>
<comment type="caution">
    <text evidence="6">The sequence shown here is derived from an EMBL/GenBank/DDBJ whole genome shotgun (WGS) entry which is preliminary data.</text>
</comment>
<evidence type="ECO:0000256" key="2">
    <source>
        <dbReference type="ARBA" id="ARBA00022448"/>
    </source>
</evidence>
<dbReference type="InterPro" id="IPR036975">
    <property type="entry name" value="Importin-a_IBB_sf"/>
</dbReference>
<sequence>MDFRKSMYKNNDKTADTLRENRFSESIRIRKDKREALIAARRDVGPDLEEDIATILNGNLENSASDELQHAVDKVAVIIATRDPVVEGFIALGLLAKVCNRSDDHTQIFLDAGLLSMLKDFLASIGIDSIREGDRWMRCEIVRILASVLGGSASQIERVIDSGLLLTLVRMLETEDNLIEHIAIEAIRNATRGESTSVFTLLMECEIIKHLCAVLSRSGLGTIELIMNTVLNLLYLSEAEYATVCTQMEMYGGVHCVEELSYHDNDSISTLALELLEQHLCPDIFEDEEFTMDDKECSGSSEFRF</sequence>
<dbReference type="PANTHER" id="PTHR23316">
    <property type="entry name" value="IMPORTIN ALPHA"/>
    <property type="match status" value="1"/>
</dbReference>
<protein>
    <recommendedName>
        <fullName evidence="5">IBB domain-containing protein</fullName>
    </recommendedName>
</protein>
<keyword evidence="3" id="KW-0653">Protein transport</keyword>
<dbReference type="InterPro" id="IPR011989">
    <property type="entry name" value="ARM-like"/>
</dbReference>
<accession>A0AA39LNB3</accession>
<feature type="domain" description="IBB" evidence="5">
    <location>
        <begin position="1"/>
        <end position="51"/>
    </location>
</feature>
<evidence type="ECO:0000256" key="3">
    <source>
        <dbReference type="ARBA" id="ARBA00022927"/>
    </source>
</evidence>
<dbReference type="InterPro" id="IPR002652">
    <property type="entry name" value="Importin-a_IBB"/>
</dbReference>
<evidence type="ECO:0000259" key="5">
    <source>
        <dbReference type="PROSITE" id="PS51214"/>
    </source>
</evidence>
<dbReference type="AlphaFoldDB" id="A0AA39LNB3"/>
<dbReference type="PROSITE" id="PS51214">
    <property type="entry name" value="IBB"/>
    <property type="match status" value="1"/>
</dbReference>
<dbReference type="Gene3D" id="1.25.10.10">
    <property type="entry name" value="Leucine-rich Repeat Variant"/>
    <property type="match status" value="1"/>
</dbReference>
<gene>
    <name evidence="6" type="ORF">QR680_017239</name>
</gene>
<evidence type="ECO:0000313" key="7">
    <source>
        <dbReference type="Proteomes" id="UP001175271"/>
    </source>
</evidence>
<dbReference type="Pfam" id="PF16186">
    <property type="entry name" value="Arm_3"/>
    <property type="match status" value="1"/>
</dbReference>
<name>A0AA39LNB3_9BILA</name>
<dbReference type="EMBL" id="JAUCMV010000004">
    <property type="protein sequence ID" value="KAK0404011.1"/>
    <property type="molecule type" value="Genomic_DNA"/>
</dbReference>
<evidence type="ECO:0000256" key="4">
    <source>
        <dbReference type="PROSITE-ProRule" id="PRU00561"/>
    </source>
</evidence>
<dbReference type="GO" id="GO:0006606">
    <property type="term" value="P:protein import into nucleus"/>
    <property type="evidence" value="ECO:0007669"/>
    <property type="project" value="InterPro"/>
</dbReference>
<organism evidence="6 7">
    <name type="scientific">Steinernema hermaphroditum</name>
    <dbReference type="NCBI Taxonomy" id="289476"/>
    <lineage>
        <taxon>Eukaryota</taxon>
        <taxon>Metazoa</taxon>
        <taxon>Ecdysozoa</taxon>
        <taxon>Nematoda</taxon>
        <taxon>Chromadorea</taxon>
        <taxon>Rhabditida</taxon>
        <taxon>Tylenchina</taxon>
        <taxon>Panagrolaimomorpha</taxon>
        <taxon>Strongyloidoidea</taxon>
        <taxon>Steinernematidae</taxon>
        <taxon>Steinernema</taxon>
    </lineage>
</organism>
<comment type="similarity">
    <text evidence="1">Belongs to the importin alpha family.</text>
</comment>